<dbReference type="SUPFAM" id="SSF143422">
    <property type="entry name" value="Transposase IS200-like"/>
    <property type="match status" value="1"/>
</dbReference>
<name>A0A0G0BWU4_9BACT</name>
<sequence length="221" mass="26724">MTNHRPRLETGEIYHLYNKSIADTSIFSDFNYLKRALVLASYYRFNQRLRLSKFYLLPKLVQRNYLSKIHLTTPLVDFYAFSFMPNHYHFLVKQMQDDGIMKFVSNFQNSYSKSFNLINKREGSLFLHSFKSKIITSEEALIHVVRYIHINHVTSYIIEFDQLANYLFSSYSWYLNNNMNMFINTELIMNHFKTKEKFIKFHENQVDYQRKLKEIKDSILE</sequence>
<dbReference type="SMART" id="SM01321">
    <property type="entry name" value="Y1_Tnp"/>
    <property type="match status" value="1"/>
</dbReference>
<dbReference type="InterPro" id="IPR002686">
    <property type="entry name" value="Transposase_17"/>
</dbReference>
<comment type="caution">
    <text evidence="2">The sequence shown here is derived from an EMBL/GenBank/DDBJ whole genome shotgun (WGS) entry which is preliminary data.</text>
</comment>
<reference evidence="2 3" key="1">
    <citation type="journal article" date="2015" name="Nature">
        <title>rRNA introns, odd ribosomes, and small enigmatic genomes across a large radiation of phyla.</title>
        <authorList>
            <person name="Brown C.T."/>
            <person name="Hug L.A."/>
            <person name="Thomas B.C."/>
            <person name="Sharon I."/>
            <person name="Castelle C.J."/>
            <person name="Singh A."/>
            <person name="Wilkins M.J."/>
            <person name="Williams K.H."/>
            <person name="Banfield J.F."/>
        </authorList>
    </citation>
    <scope>NUCLEOTIDE SEQUENCE [LARGE SCALE GENOMIC DNA]</scope>
</reference>
<dbReference type="EMBL" id="LBQC01000003">
    <property type="protein sequence ID" value="KKP73713.1"/>
    <property type="molecule type" value="Genomic_DNA"/>
</dbReference>
<dbReference type="PANTHER" id="PTHR34322:SF2">
    <property type="entry name" value="TRANSPOSASE IS200-LIKE DOMAIN-CONTAINING PROTEIN"/>
    <property type="match status" value="1"/>
</dbReference>
<proteinExistence type="predicted"/>
<feature type="domain" description="Transposase IS200-like" evidence="1">
    <location>
        <begin position="33"/>
        <end position="151"/>
    </location>
</feature>
<protein>
    <recommendedName>
        <fullName evidence="1">Transposase IS200-like domain-containing protein</fullName>
    </recommendedName>
</protein>
<evidence type="ECO:0000313" key="2">
    <source>
        <dbReference type="EMBL" id="KKP73713.1"/>
    </source>
</evidence>
<evidence type="ECO:0000313" key="3">
    <source>
        <dbReference type="Proteomes" id="UP000034457"/>
    </source>
</evidence>
<gene>
    <name evidence="2" type="ORF">UR68_C0003G0008</name>
</gene>
<dbReference type="GO" id="GO:0006313">
    <property type="term" value="P:DNA transposition"/>
    <property type="evidence" value="ECO:0007669"/>
    <property type="project" value="InterPro"/>
</dbReference>
<organism evidence="2 3">
    <name type="scientific">Candidatus Roizmanbacteria bacterium GW2011_GWA2_35_19</name>
    <dbReference type="NCBI Taxonomy" id="1618478"/>
    <lineage>
        <taxon>Bacteria</taxon>
        <taxon>Candidatus Roizmaniibacteriota</taxon>
    </lineage>
</organism>
<evidence type="ECO:0000259" key="1">
    <source>
        <dbReference type="SMART" id="SM01321"/>
    </source>
</evidence>
<dbReference type="AlphaFoldDB" id="A0A0G0BWU4"/>
<accession>A0A0G0BWU4</accession>
<dbReference type="InterPro" id="IPR036515">
    <property type="entry name" value="Transposase_17_sf"/>
</dbReference>
<dbReference type="Gene3D" id="3.30.70.1290">
    <property type="entry name" value="Transposase IS200-like"/>
    <property type="match status" value="1"/>
</dbReference>
<dbReference type="Proteomes" id="UP000034457">
    <property type="component" value="Unassembled WGS sequence"/>
</dbReference>
<dbReference type="STRING" id="1618478.UR68_C0003G0008"/>
<dbReference type="Pfam" id="PF01797">
    <property type="entry name" value="Y1_Tnp"/>
    <property type="match status" value="1"/>
</dbReference>
<dbReference type="PANTHER" id="PTHR34322">
    <property type="entry name" value="TRANSPOSASE, Y1_TNP DOMAIN-CONTAINING"/>
    <property type="match status" value="1"/>
</dbReference>
<dbReference type="GO" id="GO:0004803">
    <property type="term" value="F:transposase activity"/>
    <property type="evidence" value="ECO:0007669"/>
    <property type="project" value="InterPro"/>
</dbReference>
<dbReference type="GO" id="GO:0003677">
    <property type="term" value="F:DNA binding"/>
    <property type="evidence" value="ECO:0007669"/>
    <property type="project" value="InterPro"/>
</dbReference>